<evidence type="ECO:0000313" key="1">
    <source>
        <dbReference type="EMBL" id="MFB9776121.1"/>
    </source>
</evidence>
<dbReference type="Proteomes" id="UP001589707">
    <property type="component" value="Unassembled WGS sequence"/>
</dbReference>
<reference evidence="1 2" key="1">
    <citation type="submission" date="2024-09" db="EMBL/GenBank/DDBJ databases">
        <authorList>
            <person name="Sun Q."/>
            <person name="Mori K."/>
        </authorList>
    </citation>
    <scope>NUCLEOTIDE SEQUENCE [LARGE SCALE GENOMIC DNA]</scope>
    <source>
        <strain evidence="1 2">JCM 11683</strain>
    </source>
</reference>
<dbReference type="Pfam" id="PF03864">
    <property type="entry name" value="Phage_cap_E"/>
    <property type="match status" value="1"/>
</dbReference>
<sequence length="343" mass="36797">MLWTDVIDPADQTGFARQTAEDYEAAQGTLARWLPNRTVDDIDVAFTVGDTGLTEVAEYRSYDAETPIGDTPGGQRVKLELPPLGRKYRWSEYDQLRSRGRDSTEAVQASADRLTRTAARAVVDRLELQRGQSLATGKATIAENEFIANADFGRKPEFTFAVDKKWGAGGDPLTDLIAAAELYSDENGEMPGTILTSTKVVSALIRSDALKGLASVGGTVPSILSIEAVNAILGTHGLPAVTTYNRKVQQGGRKVRVLPENNLFFLPAATDPNAEEGSALGATFLGTTLEAQDARYNLPQADQPGLVVGAYREDDPLTAWIRSAAIGMPVLANANLSMAIEVL</sequence>
<accession>A0ABV5X123</accession>
<organism evidence="1 2">
    <name type="scientific">Brevibacterium otitidis</name>
    <dbReference type="NCBI Taxonomy" id="53364"/>
    <lineage>
        <taxon>Bacteria</taxon>
        <taxon>Bacillati</taxon>
        <taxon>Actinomycetota</taxon>
        <taxon>Actinomycetes</taxon>
        <taxon>Micrococcales</taxon>
        <taxon>Brevibacteriaceae</taxon>
        <taxon>Brevibacterium</taxon>
    </lineage>
</organism>
<dbReference type="InterPro" id="IPR005564">
    <property type="entry name" value="Major_capsid_GpE"/>
</dbReference>
<dbReference type="Gene3D" id="3.90.1690.10">
    <property type="entry name" value="phage-related protein like domain"/>
    <property type="match status" value="1"/>
</dbReference>
<protein>
    <submittedName>
        <fullName evidence="1">Major capsid protein</fullName>
    </submittedName>
</protein>
<gene>
    <name evidence="1" type="ORF">ACFFN1_06855</name>
</gene>
<dbReference type="InterPro" id="IPR053738">
    <property type="entry name" value="Lambda_capsid_assembly"/>
</dbReference>
<name>A0ABV5X123_9MICO</name>
<proteinExistence type="predicted"/>
<evidence type="ECO:0000313" key="2">
    <source>
        <dbReference type="Proteomes" id="UP001589707"/>
    </source>
</evidence>
<comment type="caution">
    <text evidence="1">The sequence shown here is derived from an EMBL/GenBank/DDBJ whole genome shotgun (WGS) entry which is preliminary data.</text>
</comment>
<dbReference type="RefSeq" id="WP_376839815.1">
    <property type="nucleotide sequence ID" value="NZ_JBHMAU010000046.1"/>
</dbReference>
<dbReference type="EMBL" id="JBHMAU010000046">
    <property type="protein sequence ID" value="MFB9776121.1"/>
    <property type="molecule type" value="Genomic_DNA"/>
</dbReference>
<keyword evidence="2" id="KW-1185">Reference proteome</keyword>